<dbReference type="OrthoDB" id="9780734at2"/>
<comment type="caution">
    <text evidence="7">The sequence shown here is derived from an EMBL/GenBank/DDBJ whole genome shotgun (WGS) entry which is preliminary data.</text>
</comment>
<feature type="transmembrane region" description="Helical" evidence="5">
    <location>
        <begin position="110"/>
        <end position="132"/>
    </location>
</feature>
<keyword evidence="5" id="KW-0472">Membrane</keyword>
<evidence type="ECO:0000256" key="3">
    <source>
        <dbReference type="ARBA" id="ARBA00022801"/>
    </source>
</evidence>
<dbReference type="SMART" id="SM00670">
    <property type="entry name" value="PINc"/>
    <property type="match status" value="1"/>
</dbReference>
<evidence type="ECO:0000313" key="7">
    <source>
        <dbReference type="EMBL" id="RIH75185.1"/>
    </source>
</evidence>
<accession>A0A399DSJ8</accession>
<dbReference type="Gene3D" id="3.40.50.1010">
    <property type="entry name" value="5'-nuclease"/>
    <property type="match status" value="1"/>
</dbReference>
<dbReference type="EC" id="3.1.-.-" evidence="7"/>
<comment type="cofactor">
    <cofactor evidence="1">
        <name>Mg(2+)</name>
        <dbReference type="ChEBI" id="CHEBI:18420"/>
    </cofactor>
</comment>
<feature type="transmembrane region" description="Helical" evidence="5">
    <location>
        <begin position="43"/>
        <end position="61"/>
    </location>
</feature>
<evidence type="ECO:0000256" key="5">
    <source>
        <dbReference type="SAM" id="Phobius"/>
    </source>
</evidence>
<dbReference type="AlphaFoldDB" id="A0A399DSJ8"/>
<dbReference type="Pfam" id="PF01850">
    <property type="entry name" value="PIN"/>
    <property type="match status" value="1"/>
</dbReference>
<gene>
    <name evidence="7" type="ORF">Mcate_02354</name>
</gene>
<evidence type="ECO:0000256" key="1">
    <source>
        <dbReference type="ARBA" id="ARBA00001946"/>
    </source>
</evidence>
<keyword evidence="4" id="KW-0460">Magnesium</keyword>
<dbReference type="Proteomes" id="UP000266089">
    <property type="component" value="Unassembled WGS sequence"/>
</dbReference>
<protein>
    <submittedName>
        <fullName evidence="7">Putative PIN and TRAM-domain containing protein</fullName>
        <ecNumber evidence="7">3.1.-.-</ecNumber>
    </submittedName>
</protein>
<evidence type="ECO:0000256" key="2">
    <source>
        <dbReference type="ARBA" id="ARBA00022722"/>
    </source>
</evidence>
<evidence type="ECO:0000313" key="8">
    <source>
        <dbReference type="Proteomes" id="UP000266089"/>
    </source>
</evidence>
<evidence type="ECO:0000256" key="4">
    <source>
        <dbReference type="ARBA" id="ARBA00022842"/>
    </source>
</evidence>
<keyword evidence="2" id="KW-0540">Nuclease</keyword>
<dbReference type="Pfam" id="PF01938">
    <property type="entry name" value="TRAM"/>
    <property type="match status" value="1"/>
</dbReference>
<dbReference type="SUPFAM" id="SSF88723">
    <property type="entry name" value="PIN domain-like"/>
    <property type="match status" value="1"/>
</dbReference>
<dbReference type="PANTHER" id="PTHR11603:SF147">
    <property type="entry name" value="MEMBRANE PROTEIN"/>
    <property type="match status" value="1"/>
</dbReference>
<dbReference type="PANTHER" id="PTHR11603">
    <property type="entry name" value="AAA FAMILY ATPASE"/>
    <property type="match status" value="1"/>
</dbReference>
<name>A0A399DSJ8_9DEIN</name>
<dbReference type="InterPro" id="IPR029060">
    <property type="entry name" value="PIN-like_dom_sf"/>
</dbReference>
<keyword evidence="5" id="KW-0812">Transmembrane</keyword>
<dbReference type="GO" id="GO:0016787">
    <property type="term" value="F:hydrolase activity"/>
    <property type="evidence" value="ECO:0007669"/>
    <property type="project" value="UniProtKB-KW"/>
</dbReference>
<reference evidence="7 8" key="1">
    <citation type="submission" date="2018-08" db="EMBL/GenBank/DDBJ databases">
        <title>Meiothermus cateniformans JCM 15151 genome sequencing project.</title>
        <authorList>
            <person name="Da Costa M.S."/>
            <person name="Albuquerque L."/>
            <person name="Raposo P."/>
            <person name="Froufe H.J.C."/>
            <person name="Barroso C.S."/>
            <person name="Egas C."/>
        </authorList>
    </citation>
    <scope>NUCLEOTIDE SEQUENCE [LARGE SCALE GENOMIC DNA]</scope>
    <source>
        <strain evidence="7 8">JCM 15151</strain>
    </source>
</reference>
<feature type="transmembrane region" description="Helical" evidence="5">
    <location>
        <begin position="82"/>
        <end position="104"/>
    </location>
</feature>
<dbReference type="EMBL" id="QWKX01000076">
    <property type="protein sequence ID" value="RIH75185.1"/>
    <property type="molecule type" value="Genomic_DNA"/>
</dbReference>
<sequence>MSMVRWILYGLFAYMGYRVGVWLETNNFIGSSPLGSLTSLNQMYLGVVGLLVGFLLVPRLTHWLEQRWVLTQNWLKQLPPEIPVAITAASGLGLLLAVLLTNLLNQIPGFSAIHSLIIATVLVVSLSAFAVANREYFRLARPTPPPSKPRGGKLLDTSVLIDGRIADIAEVGFLEGPLFVPRQVLRELQQFADSSDAQKRAKGRRGLDTLERLKLSVGLEVLDSSESDEPVDDQILAEARRLGSALVTNDHALAQLSRIYGVKTLSVQALASALRAPLQQGDTLSITIVKEGKEPGQGVGYLEDGTMVVVDDAIPFKGKEVGVVITQSIQTQVGRLLFGKLQNEPAERSAHKSER</sequence>
<feature type="transmembrane region" description="Helical" evidence="5">
    <location>
        <begin position="7"/>
        <end position="23"/>
    </location>
</feature>
<dbReference type="InterPro" id="IPR052041">
    <property type="entry name" value="Nucleic_acid_metab_PIN/TRAM"/>
</dbReference>
<dbReference type="CDD" id="cd09877">
    <property type="entry name" value="PIN_YacL-like"/>
    <property type="match status" value="1"/>
</dbReference>
<dbReference type="PROSITE" id="PS50926">
    <property type="entry name" value="TRAM"/>
    <property type="match status" value="1"/>
</dbReference>
<keyword evidence="5" id="KW-1133">Transmembrane helix</keyword>
<evidence type="ECO:0000259" key="6">
    <source>
        <dbReference type="PROSITE" id="PS50926"/>
    </source>
</evidence>
<dbReference type="GO" id="GO:0004518">
    <property type="term" value="F:nuclease activity"/>
    <property type="evidence" value="ECO:0007669"/>
    <property type="project" value="UniProtKB-KW"/>
</dbReference>
<organism evidence="7 8">
    <name type="scientific">Meiothermus taiwanensis</name>
    <dbReference type="NCBI Taxonomy" id="172827"/>
    <lineage>
        <taxon>Bacteria</taxon>
        <taxon>Thermotogati</taxon>
        <taxon>Deinococcota</taxon>
        <taxon>Deinococci</taxon>
        <taxon>Thermales</taxon>
        <taxon>Thermaceae</taxon>
        <taxon>Meiothermus</taxon>
    </lineage>
</organism>
<dbReference type="InterPro" id="IPR002716">
    <property type="entry name" value="PIN_dom"/>
</dbReference>
<dbReference type="InterPro" id="IPR002792">
    <property type="entry name" value="TRAM_dom"/>
</dbReference>
<keyword evidence="3 7" id="KW-0378">Hydrolase</keyword>
<dbReference type="RefSeq" id="WP_027886679.1">
    <property type="nucleotide sequence ID" value="NZ_JBHSXZ010000021.1"/>
</dbReference>
<proteinExistence type="predicted"/>
<feature type="domain" description="TRAM" evidence="6">
    <location>
        <begin position="277"/>
        <end position="338"/>
    </location>
</feature>